<evidence type="ECO:0000313" key="2">
    <source>
        <dbReference type="Proteomes" id="UP001281147"/>
    </source>
</evidence>
<reference evidence="1" key="1">
    <citation type="submission" date="2023-07" db="EMBL/GenBank/DDBJ databases">
        <title>Black Yeasts Isolated from many extreme environments.</title>
        <authorList>
            <person name="Coleine C."/>
            <person name="Stajich J.E."/>
            <person name="Selbmann L."/>
        </authorList>
    </citation>
    <scope>NUCLEOTIDE SEQUENCE</scope>
    <source>
        <strain evidence="1">CCFEE 5714</strain>
    </source>
</reference>
<organism evidence="1 2">
    <name type="scientific">Vermiconidia calcicola</name>
    <dbReference type="NCBI Taxonomy" id="1690605"/>
    <lineage>
        <taxon>Eukaryota</taxon>
        <taxon>Fungi</taxon>
        <taxon>Dikarya</taxon>
        <taxon>Ascomycota</taxon>
        <taxon>Pezizomycotina</taxon>
        <taxon>Dothideomycetes</taxon>
        <taxon>Dothideomycetidae</taxon>
        <taxon>Mycosphaerellales</taxon>
        <taxon>Extremaceae</taxon>
        <taxon>Vermiconidia</taxon>
    </lineage>
</organism>
<keyword evidence="2" id="KW-1185">Reference proteome</keyword>
<proteinExistence type="predicted"/>
<comment type="caution">
    <text evidence="1">The sequence shown here is derived from an EMBL/GenBank/DDBJ whole genome shotgun (WGS) entry which is preliminary data.</text>
</comment>
<gene>
    <name evidence="1" type="ORF">LTR37_005151</name>
</gene>
<dbReference type="EMBL" id="JAUTXU010000032">
    <property type="protein sequence ID" value="KAK3718338.1"/>
    <property type="molecule type" value="Genomic_DNA"/>
</dbReference>
<accession>A0ACC3NK31</accession>
<protein>
    <submittedName>
        <fullName evidence="1">Uncharacterized protein</fullName>
    </submittedName>
</protein>
<evidence type="ECO:0000313" key="1">
    <source>
        <dbReference type="EMBL" id="KAK3718338.1"/>
    </source>
</evidence>
<sequence length="531" mass="57061">MSSSVYVVDASFKRTQVRVTPGKYLREVLEEACKSRKLSPEEYTLKTQQNKALDLSQPWRLSGLSAGAKLQLVQASKSPSVVSVSLQIPDSEGGGRLNDKFPSNTSLWLVLRKYEDAVAGSPARKLNLTQRGVPSGGSGQGRLVYEQPCLNLLNRNLETFVDLQKTFSQLGLNGGSVLIRLSFKTTETPLEEAMGEITEFFSSIDTVPAGIGSSASQDAHGVHGHETMESLPNASAENAAIPAEEAAKQEPSEDTTMTDGPTAQPVEDDVIASSSKTQQQPSQEEPAEPTPQPSSSSTTTNTINGISVYRPPSSSTPAAASFPDDPTAFDPTIDHAKSLQASFQQAGRNKRLLSDKELAEQEATRQQNLASIQSVIVRVRYPDQSQIETTIYASESAADLYAKVMDTLAAAPEPFELKFTGSKGHNETIPNSSTKRLVRDLGFKGRVLVTLVWSPDASPAAQRGPSLKEEYRRHATDLKVELASQQATGEEAHRTAMGKGDAGGQGQGKGKGKGGVDFEAKMKKFMGFGKK</sequence>
<dbReference type="Proteomes" id="UP001281147">
    <property type="component" value="Unassembled WGS sequence"/>
</dbReference>
<name>A0ACC3NK31_9PEZI</name>